<sequence length="132" mass="14142">MDPVSLALITAIGAGVTDVEKSSLTEGYTALKQRLLDKIGSCHPNVPQALSDLEASPNSRGRQAVLVEAITEAKVSHDPDLQQLAQALLEQLKQTQGGTQIIYHVDHSALSNSGHATNYNIQGDQHITHPDK</sequence>
<proteinExistence type="predicted"/>
<organism evidence="1 2">
    <name type="scientific">Dictyobacter arantiisoli</name>
    <dbReference type="NCBI Taxonomy" id="2014874"/>
    <lineage>
        <taxon>Bacteria</taxon>
        <taxon>Bacillati</taxon>
        <taxon>Chloroflexota</taxon>
        <taxon>Ktedonobacteria</taxon>
        <taxon>Ktedonobacterales</taxon>
        <taxon>Dictyobacteraceae</taxon>
        <taxon>Dictyobacter</taxon>
    </lineage>
</organism>
<dbReference type="RefSeq" id="WP_149404064.1">
    <property type="nucleotide sequence ID" value="NZ_BIXY01000099.1"/>
</dbReference>
<comment type="caution">
    <text evidence="1">The sequence shown here is derived from an EMBL/GenBank/DDBJ whole genome shotgun (WGS) entry which is preliminary data.</text>
</comment>
<dbReference type="EMBL" id="BIXY01000099">
    <property type="protein sequence ID" value="GCF11226.1"/>
    <property type="molecule type" value="Genomic_DNA"/>
</dbReference>
<evidence type="ECO:0000313" key="1">
    <source>
        <dbReference type="EMBL" id="GCF11226.1"/>
    </source>
</evidence>
<evidence type="ECO:0000313" key="2">
    <source>
        <dbReference type="Proteomes" id="UP000322530"/>
    </source>
</evidence>
<protein>
    <submittedName>
        <fullName evidence="1">Uncharacterized protein</fullName>
    </submittedName>
</protein>
<dbReference type="Proteomes" id="UP000322530">
    <property type="component" value="Unassembled WGS sequence"/>
</dbReference>
<dbReference type="AlphaFoldDB" id="A0A5A5TJI4"/>
<keyword evidence="2" id="KW-1185">Reference proteome</keyword>
<reference evidence="1 2" key="1">
    <citation type="submission" date="2019-01" db="EMBL/GenBank/DDBJ databases">
        <title>Draft genome sequence of Dictyobacter sp. Uno17.</title>
        <authorList>
            <person name="Wang C.M."/>
            <person name="Zheng Y."/>
            <person name="Sakai Y."/>
            <person name="Abe K."/>
            <person name="Yokota A."/>
            <person name="Yabe S."/>
        </authorList>
    </citation>
    <scope>NUCLEOTIDE SEQUENCE [LARGE SCALE GENOMIC DNA]</scope>
    <source>
        <strain evidence="1 2">Uno17</strain>
    </source>
</reference>
<accession>A0A5A5TJI4</accession>
<name>A0A5A5TJI4_9CHLR</name>
<gene>
    <name evidence="1" type="ORF">KDI_47900</name>
</gene>
<dbReference type="OrthoDB" id="9882414at2"/>